<accession>A0A919T050</accession>
<dbReference type="RefSeq" id="WP_213002045.1">
    <property type="nucleotide sequence ID" value="NZ_BAAATW010000024.1"/>
</dbReference>
<dbReference type="AlphaFoldDB" id="A0A919T050"/>
<feature type="transmembrane region" description="Helical" evidence="1">
    <location>
        <begin position="122"/>
        <end position="140"/>
    </location>
</feature>
<gene>
    <name evidence="2" type="ORF">Aco04nite_76450</name>
</gene>
<keyword evidence="1" id="KW-1133">Transmembrane helix</keyword>
<protein>
    <submittedName>
        <fullName evidence="2">Uncharacterized protein</fullName>
    </submittedName>
</protein>
<keyword evidence="3" id="KW-1185">Reference proteome</keyword>
<proteinExistence type="predicted"/>
<dbReference type="EMBL" id="BOQP01000046">
    <property type="protein sequence ID" value="GIM81412.1"/>
    <property type="molecule type" value="Genomic_DNA"/>
</dbReference>
<comment type="caution">
    <text evidence="2">The sequence shown here is derived from an EMBL/GenBank/DDBJ whole genome shotgun (WGS) entry which is preliminary data.</text>
</comment>
<sequence length="156" mass="17205">MTEIGWIGFAGAWLLVVGPLYQGARELLGLEVDREGMEAAVAGVAPPAKPTAWWWLVPPVMLILQQRWSGTYRRQAMQRLTAQQRAQYAGFKQKASGWFVVATGAFLLAVKETWELAEHLEWSHLIFAVVIAAMIVLALVPPSIATSRASAERYAA</sequence>
<feature type="transmembrane region" description="Helical" evidence="1">
    <location>
        <begin position="91"/>
        <end position="110"/>
    </location>
</feature>
<keyword evidence="1" id="KW-0812">Transmembrane</keyword>
<reference evidence="2" key="1">
    <citation type="submission" date="2021-03" db="EMBL/GenBank/DDBJ databases">
        <title>Whole genome shotgun sequence of Actinoplanes consettensis NBRC 14913.</title>
        <authorList>
            <person name="Komaki H."/>
            <person name="Tamura T."/>
        </authorList>
    </citation>
    <scope>NUCLEOTIDE SEQUENCE</scope>
    <source>
        <strain evidence="2">NBRC 14913</strain>
    </source>
</reference>
<feature type="transmembrane region" description="Helical" evidence="1">
    <location>
        <begin position="53"/>
        <end position="70"/>
    </location>
</feature>
<name>A0A919T050_9ACTN</name>
<evidence type="ECO:0000313" key="2">
    <source>
        <dbReference type="EMBL" id="GIM81412.1"/>
    </source>
</evidence>
<evidence type="ECO:0000313" key="3">
    <source>
        <dbReference type="Proteomes" id="UP000680865"/>
    </source>
</evidence>
<evidence type="ECO:0000256" key="1">
    <source>
        <dbReference type="SAM" id="Phobius"/>
    </source>
</evidence>
<dbReference type="Proteomes" id="UP000680865">
    <property type="component" value="Unassembled WGS sequence"/>
</dbReference>
<keyword evidence="1" id="KW-0472">Membrane</keyword>
<organism evidence="2 3">
    <name type="scientific">Winogradskya consettensis</name>
    <dbReference type="NCBI Taxonomy" id="113560"/>
    <lineage>
        <taxon>Bacteria</taxon>
        <taxon>Bacillati</taxon>
        <taxon>Actinomycetota</taxon>
        <taxon>Actinomycetes</taxon>
        <taxon>Micromonosporales</taxon>
        <taxon>Micromonosporaceae</taxon>
        <taxon>Winogradskya</taxon>
    </lineage>
</organism>